<dbReference type="InterPro" id="IPR008995">
    <property type="entry name" value="Mo/tungstate-bd_C_term_dom"/>
</dbReference>
<dbReference type="SMART" id="SM00382">
    <property type="entry name" value="AAA"/>
    <property type="match status" value="1"/>
</dbReference>
<evidence type="ECO:0000256" key="5">
    <source>
        <dbReference type="ARBA" id="ARBA00022967"/>
    </source>
</evidence>
<evidence type="ECO:0000313" key="8">
    <source>
        <dbReference type="EMBL" id="WIM93143.1"/>
    </source>
</evidence>
<evidence type="ECO:0000256" key="4">
    <source>
        <dbReference type="ARBA" id="ARBA00022840"/>
    </source>
</evidence>
<feature type="domain" description="ABC transporter" evidence="7">
    <location>
        <begin position="4"/>
        <end position="235"/>
    </location>
</feature>
<name>A0ABY8W616_9ACTN</name>
<dbReference type="SUPFAM" id="SSF52540">
    <property type="entry name" value="P-loop containing nucleoside triphosphate hydrolases"/>
    <property type="match status" value="1"/>
</dbReference>
<dbReference type="PANTHER" id="PTHR43875:SF15">
    <property type="entry name" value="TREHALOSE IMPORT ATP-BINDING PROTEIN SUGC"/>
    <property type="match status" value="1"/>
</dbReference>
<dbReference type="PANTHER" id="PTHR43875">
    <property type="entry name" value="MALTODEXTRIN IMPORT ATP-BINDING PROTEIN MSMX"/>
    <property type="match status" value="1"/>
</dbReference>
<proteinExistence type="predicted"/>
<keyword evidence="4 8" id="KW-0067">ATP-binding</keyword>
<dbReference type="InterPro" id="IPR040582">
    <property type="entry name" value="OB_MalK-like"/>
</dbReference>
<dbReference type="SUPFAM" id="SSF50331">
    <property type="entry name" value="MOP-like"/>
    <property type="match status" value="1"/>
</dbReference>
<evidence type="ECO:0000256" key="2">
    <source>
        <dbReference type="ARBA" id="ARBA00022475"/>
    </source>
</evidence>
<evidence type="ECO:0000256" key="6">
    <source>
        <dbReference type="ARBA" id="ARBA00023136"/>
    </source>
</evidence>
<keyword evidence="6" id="KW-0472">Membrane</keyword>
<dbReference type="Pfam" id="PF17912">
    <property type="entry name" value="OB_MalK"/>
    <property type="match status" value="1"/>
</dbReference>
<dbReference type="InterPro" id="IPR047641">
    <property type="entry name" value="ABC_transpr_MalK/UgpC-like"/>
</dbReference>
<dbReference type="InterPro" id="IPR017871">
    <property type="entry name" value="ABC_transporter-like_CS"/>
</dbReference>
<keyword evidence="2" id="KW-1003">Cell membrane</keyword>
<gene>
    <name evidence="8" type="primary">ugpC</name>
    <name evidence="8" type="ORF">ACTOB_005110</name>
</gene>
<dbReference type="NCBIfam" id="NF008653">
    <property type="entry name" value="PRK11650.1"/>
    <property type="match status" value="1"/>
</dbReference>
<dbReference type="Proteomes" id="UP001240150">
    <property type="component" value="Chromosome"/>
</dbReference>
<evidence type="ECO:0000259" key="7">
    <source>
        <dbReference type="PROSITE" id="PS50893"/>
    </source>
</evidence>
<dbReference type="InterPro" id="IPR015855">
    <property type="entry name" value="ABC_transpr_MalK-like"/>
</dbReference>
<keyword evidence="1" id="KW-0813">Transport</keyword>
<sequence length="392" mass="43398">MAAISMRNIVKRYSDGYQAVDNVSLDIADGEFVILVGPSGCGKSTLLRMIVGLEDITSGDMMIGDVRVNQKAPRDRNLSMVFQNYALYPHLTVFENIAFPLRLRNTPDAEVRERVRTAAELLQLTEHLDRKPAHLSGGQRQRVAMGRAIVRKADAFLFDEPLSNLDAKLRGQMRTEIARMQKRLGTTTVYVTHDQTEAMTLGDRIAVLRRGVLQQVGTARQLYEEPANLFVAGFIGSPPMNFVPGRVKGGQIDTPFGTVSPAGARLSRVADRELVILGLRPEHFEDASLVPADKRARGRTFSADVDVTEWLGAQLYAYVPYEASPEITKQLEELERELDSEQMRTQLVVALDVNSRVVSGSAAELWFDPERMHVFDAASGENLTLTAAAPTD</sequence>
<evidence type="ECO:0000256" key="3">
    <source>
        <dbReference type="ARBA" id="ARBA00022741"/>
    </source>
</evidence>
<dbReference type="EMBL" id="CP126980">
    <property type="protein sequence ID" value="WIM93143.1"/>
    <property type="molecule type" value="Genomic_DNA"/>
</dbReference>
<dbReference type="InterPro" id="IPR027417">
    <property type="entry name" value="P-loop_NTPase"/>
</dbReference>
<dbReference type="PROSITE" id="PS50893">
    <property type="entry name" value="ABC_TRANSPORTER_2"/>
    <property type="match status" value="1"/>
</dbReference>
<keyword evidence="5" id="KW-1278">Translocase</keyword>
<organism evidence="8 9">
    <name type="scientific">Actinoplanes oblitus</name>
    <dbReference type="NCBI Taxonomy" id="3040509"/>
    <lineage>
        <taxon>Bacteria</taxon>
        <taxon>Bacillati</taxon>
        <taxon>Actinomycetota</taxon>
        <taxon>Actinomycetes</taxon>
        <taxon>Micromonosporales</taxon>
        <taxon>Micromonosporaceae</taxon>
        <taxon>Actinoplanes</taxon>
    </lineage>
</organism>
<evidence type="ECO:0000256" key="1">
    <source>
        <dbReference type="ARBA" id="ARBA00022448"/>
    </source>
</evidence>
<dbReference type="Gene3D" id="3.40.50.300">
    <property type="entry name" value="P-loop containing nucleotide triphosphate hydrolases"/>
    <property type="match status" value="1"/>
</dbReference>
<dbReference type="InterPro" id="IPR003593">
    <property type="entry name" value="AAA+_ATPase"/>
</dbReference>
<dbReference type="RefSeq" id="WP_284914351.1">
    <property type="nucleotide sequence ID" value="NZ_CP126980.1"/>
</dbReference>
<keyword evidence="3" id="KW-0547">Nucleotide-binding</keyword>
<reference evidence="8 9" key="1">
    <citation type="submission" date="2023-06" db="EMBL/GenBank/DDBJ databases">
        <authorList>
            <person name="Yushchuk O."/>
            <person name="Binda E."/>
            <person name="Ruckert-Reed C."/>
            <person name="Fedorenko V."/>
            <person name="Kalinowski J."/>
            <person name="Marinelli F."/>
        </authorList>
    </citation>
    <scope>NUCLEOTIDE SEQUENCE [LARGE SCALE GENOMIC DNA]</scope>
    <source>
        <strain evidence="8 9">NRRL 3884</strain>
    </source>
</reference>
<dbReference type="Gene3D" id="2.40.50.100">
    <property type="match status" value="1"/>
</dbReference>
<dbReference type="CDD" id="cd03301">
    <property type="entry name" value="ABC_MalK_N"/>
    <property type="match status" value="1"/>
</dbReference>
<dbReference type="GO" id="GO:0005524">
    <property type="term" value="F:ATP binding"/>
    <property type="evidence" value="ECO:0007669"/>
    <property type="project" value="UniProtKB-KW"/>
</dbReference>
<keyword evidence="9" id="KW-1185">Reference proteome</keyword>
<evidence type="ECO:0000313" key="9">
    <source>
        <dbReference type="Proteomes" id="UP001240150"/>
    </source>
</evidence>
<protein>
    <submittedName>
        <fullName evidence="8">Sn-glycerol-3-phosphate ABC transporter ATP-binding protein UgpC</fullName>
    </submittedName>
</protein>
<dbReference type="InterPro" id="IPR003439">
    <property type="entry name" value="ABC_transporter-like_ATP-bd"/>
</dbReference>
<dbReference type="Pfam" id="PF00005">
    <property type="entry name" value="ABC_tran"/>
    <property type="match status" value="1"/>
</dbReference>
<dbReference type="PROSITE" id="PS00211">
    <property type="entry name" value="ABC_TRANSPORTER_1"/>
    <property type="match status" value="1"/>
</dbReference>
<accession>A0ABY8W616</accession>